<name>A0A9N8PRF1_9PEZI</name>
<dbReference type="AlphaFoldDB" id="A0A9N8PRF1"/>
<organism evidence="2 3">
    <name type="scientific">Aureobasidium uvarum</name>
    <dbReference type="NCBI Taxonomy" id="2773716"/>
    <lineage>
        <taxon>Eukaryota</taxon>
        <taxon>Fungi</taxon>
        <taxon>Dikarya</taxon>
        <taxon>Ascomycota</taxon>
        <taxon>Pezizomycotina</taxon>
        <taxon>Dothideomycetes</taxon>
        <taxon>Dothideomycetidae</taxon>
        <taxon>Dothideales</taxon>
        <taxon>Saccotheciaceae</taxon>
        <taxon>Aureobasidium</taxon>
    </lineage>
</organism>
<evidence type="ECO:0000313" key="3">
    <source>
        <dbReference type="Proteomes" id="UP000745764"/>
    </source>
</evidence>
<reference evidence="2" key="1">
    <citation type="submission" date="2020-06" db="EMBL/GenBank/DDBJ databases">
        <authorList>
            <person name="Onetto C."/>
        </authorList>
    </citation>
    <scope>NUCLEOTIDE SEQUENCE</scope>
</reference>
<feature type="compositionally biased region" description="Acidic residues" evidence="1">
    <location>
        <begin position="117"/>
        <end position="128"/>
    </location>
</feature>
<comment type="caution">
    <text evidence="2">The sequence shown here is derived from an EMBL/GenBank/DDBJ whole genome shotgun (WGS) entry which is preliminary data.</text>
</comment>
<keyword evidence="3" id="KW-1185">Reference proteome</keyword>
<evidence type="ECO:0000313" key="2">
    <source>
        <dbReference type="EMBL" id="CAD0108024.1"/>
    </source>
</evidence>
<protein>
    <submittedName>
        <fullName evidence="2">Uncharacterized protein</fullName>
    </submittedName>
</protein>
<dbReference type="EMBL" id="CAINUL010000002">
    <property type="protein sequence ID" value="CAD0108024.1"/>
    <property type="molecule type" value="Genomic_DNA"/>
</dbReference>
<dbReference type="OrthoDB" id="10055769at2759"/>
<sequence length="128" mass="14671">MKDLYDLQANRVLEAYTAVQPIHTEDRVVKEWLKRTTVNSPNTWELLKASAFYLDKHKHRLTLAFLVAGKELCYIKAMARPGSRVTVGDLYATYKPKKEKKAINKRQVPLPITESSESSEEEFFDAPG</sequence>
<gene>
    <name evidence="2" type="ORF">AWRI4620_LOCUS2279</name>
</gene>
<evidence type="ECO:0000256" key="1">
    <source>
        <dbReference type="SAM" id="MobiDB-lite"/>
    </source>
</evidence>
<proteinExistence type="predicted"/>
<feature type="region of interest" description="Disordered" evidence="1">
    <location>
        <begin position="105"/>
        <end position="128"/>
    </location>
</feature>
<accession>A0A9N8PRF1</accession>
<dbReference type="Proteomes" id="UP000745764">
    <property type="component" value="Unassembled WGS sequence"/>
</dbReference>